<evidence type="ECO:0000313" key="1">
    <source>
        <dbReference type="EMBL" id="TMS32500.1"/>
    </source>
</evidence>
<proteinExistence type="predicted"/>
<accession>A0A4U8UHP5</accession>
<reference evidence="1 2" key="2">
    <citation type="journal article" date="2019" name="G3 (Bethesda)">
        <title>Hybrid Assembly of the Genome of the Entomopathogenic Nematode Steinernema carpocapsae Identifies the X-Chromosome.</title>
        <authorList>
            <person name="Serra L."/>
            <person name="Macchietto M."/>
            <person name="Macias-Munoz A."/>
            <person name="McGill C.J."/>
            <person name="Rodriguez I.M."/>
            <person name="Rodriguez B."/>
            <person name="Murad R."/>
            <person name="Mortazavi A."/>
        </authorList>
    </citation>
    <scope>NUCLEOTIDE SEQUENCE [LARGE SCALE GENOMIC DNA]</scope>
    <source>
        <strain evidence="1 2">ALL</strain>
    </source>
</reference>
<comment type="caution">
    <text evidence="1">The sequence shown here is derived from an EMBL/GenBank/DDBJ whole genome shotgun (WGS) entry which is preliminary data.</text>
</comment>
<organism evidence="1 2">
    <name type="scientific">Steinernema carpocapsae</name>
    <name type="common">Entomopathogenic nematode</name>
    <dbReference type="NCBI Taxonomy" id="34508"/>
    <lineage>
        <taxon>Eukaryota</taxon>
        <taxon>Metazoa</taxon>
        <taxon>Ecdysozoa</taxon>
        <taxon>Nematoda</taxon>
        <taxon>Chromadorea</taxon>
        <taxon>Rhabditida</taxon>
        <taxon>Tylenchina</taxon>
        <taxon>Panagrolaimomorpha</taxon>
        <taxon>Strongyloidoidea</taxon>
        <taxon>Steinernematidae</taxon>
        <taxon>Steinernema</taxon>
    </lineage>
</organism>
<reference evidence="1 2" key="1">
    <citation type="journal article" date="2015" name="Genome Biol.">
        <title>Comparative genomics of Steinernema reveals deeply conserved gene regulatory networks.</title>
        <authorList>
            <person name="Dillman A.R."/>
            <person name="Macchietto M."/>
            <person name="Porter C.F."/>
            <person name="Rogers A."/>
            <person name="Williams B."/>
            <person name="Antoshechkin I."/>
            <person name="Lee M.M."/>
            <person name="Goodwin Z."/>
            <person name="Lu X."/>
            <person name="Lewis E.E."/>
            <person name="Goodrich-Blair H."/>
            <person name="Stock S.P."/>
            <person name="Adams B.J."/>
            <person name="Sternberg P.W."/>
            <person name="Mortazavi A."/>
        </authorList>
    </citation>
    <scope>NUCLEOTIDE SEQUENCE [LARGE SCALE GENOMIC DNA]</scope>
    <source>
        <strain evidence="1 2">ALL</strain>
    </source>
</reference>
<keyword evidence="2" id="KW-1185">Reference proteome</keyword>
<dbReference type="Proteomes" id="UP000298663">
    <property type="component" value="Unassembled WGS sequence"/>
</dbReference>
<sequence>MGNFLSDLRAYSISFREICVLGHCTPGNVTEVQPFDGTQDATQPVPETTEVQIMGQNARQGAVTIYHTHPPVFSHKPLPRLKTAKESRLPVDLIPGQLPDCEDREWIATPIESPDEIPVDLQDIKLDVSSDKCA</sequence>
<gene>
    <name evidence="1" type="ORF">L596_000330</name>
</gene>
<protein>
    <submittedName>
        <fullName evidence="1">Uncharacterized protein</fullName>
    </submittedName>
</protein>
<name>A0A4U8UHP5_STECR</name>
<evidence type="ECO:0000313" key="2">
    <source>
        <dbReference type="Proteomes" id="UP000298663"/>
    </source>
</evidence>
<dbReference type="EMBL" id="AZBU02000001">
    <property type="protein sequence ID" value="TMS32500.1"/>
    <property type="molecule type" value="Genomic_DNA"/>
</dbReference>
<dbReference type="AlphaFoldDB" id="A0A4U8UHP5"/>